<accession>A0A842J3N7</accession>
<dbReference type="PANTHER" id="PTHR43861:SF6">
    <property type="entry name" value="METHYLTRANSFERASE TYPE 11"/>
    <property type="match status" value="1"/>
</dbReference>
<name>A0A842J3N7_9BACT</name>
<reference evidence="1 2" key="1">
    <citation type="submission" date="2020-08" db="EMBL/GenBank/DDBJ databases">
        <title>Complete genome and description of Campylobacter massiliensis Marseille-Q3452 sp. nov.</title>
        <authorList>
            <person name="Antezack A."/>
        </authorList>
    </citation>
    <scope>NUCLEOTIDE SEQUENCE [LARGE SCALE GENOMIC DNA]</scope>
    <source>
        <strain evidence="1 2">Marseille-Q3452</strain>
    </source>
</reference>
<dbReference type="Pfam" id="PF13489">
    <property type="entry name" value="Methyltransf_23"/>
    <property type="match status" value="1"/>
</dbReference>
<dbReference type="PANTHER" id="PTHR43861">
    <property type="entry name" value="TRANS-ACONITATE 2-METHYLTRANSFERASE-RELATED"/>
    <property type="match status" value="1"/>
</dbReference>
<organism evidence="1 2">
    <name type="scientific">Campylobacter massiliensis</name>
    <dbReference type="NCBI Taxonomy" id="2762557"/>
    <lineage>
        <taxon>Bacteria</taxon>
        <taxon>Pseudomonadati</taxon>
        <taxon>Campylobacterota</taxon>
        <taxon>Epsilonproteobacteria</taxon>
        <taxon>Campylobacterales</taxon>
        <taxon>Campylobacteraceae</taxon>
        <taxon>Campylobacter</taxon>
    </lineage>
</organism>
<protein>
    <submittedName>
        <fullName evidence="1">Methyltransferase domain-containing protein</fullName>
    </submittedName>
</protein>
<dbReference type="InterPro" id="IPR029063">
    <property type="entry name" value="SAM-dependent_MTases_sf"/>
</dbReference>
<sequence>MMHFDAGIEKYGIELSKSSVEVAIKRGLNIYEEFIENIDFKDKKFDAVTCYAILEHLKDPVPILDRLTQLVEENGVLVIMVPYLHSFKAQLLYKINFRWHMFSQPEHLNFYSKVFLDKFISEKGFVLRKTKYTSGGMFNPFKKIPIVSRVFGKFMNFIDFYTPINQIPIFDHMYLYYQKTKDIDA</sequence>
<keyword evidence="1" id="KW-0489">Methyltransferase</keyword>
<proteinExistence type="predicted"/>
<gene>
    <name evidence="1" type="ORF">H7R39_02250</name>
</gene>
<dbReference type="GO" id="GO:0032259">
    <property type="term" value="P:methylation"/>
    <property type="evidence" value="ECO:0007669"/>
    <property type="project" value="UniProtKB-KW"/>
</dbReference>
<dbReference type="SUPFAM" id="SSF53335">
    <property type="entry name" value="S-adenosyl-L-methionine-dependent methyltransferases"/>
    <property type="match status" value="1"/>
</dbReference>
<dbReference type="Proteomes" id="UP000552683">
    <property type="component" value="Unassembled WGS sequence"/>
</dbReference>
<dbReference type="EMBL" id="JACLZK010000001">
    <property type="protein sequence ID" value="MBC2882108.1"/>
    <property type="molecule type" value="Genomic_DNA"/>
</dbReference>
<dbReference type="AlphaFoldDB" id="A0A842J3N7"/>
<evidence type="ECO:0000313" key="1">
    <source>
        <dbReference type="EMBL" id="MBC2882108.1"/>
    </source>
</evidence>
<dbReference type="GO" id="GO:0008168">
    <property type="term" value="F:methyltransferase activity"/>
    <property type="evidence" value="ECO:0007669"/>
    <property type="project" value="UniProtKB-KW"/>
</dbReference>
<dbReference type="Gene3D" id="3.40.50.150">
    <property type="entry name" value="Vaccinia Virus protein VP39"/>
    <property type="match status" value="1"/>
</dbReference>
<evidence type="ECO:0000313" key="2">
    <source>
        <dbReference type="Proteomes" id="UP000552683"/>
    </source>
</evidence>
<keyword evidence="1" id="KW-0808">Transferase</keyword>
<keyword evidence="2" id="KW-1185">Reference proteome</keyword>
<dbReference type="CDD" id="cd02440">
    <property type="entry name" value="AdoMet_MTases"/>
    <property type="match status" value="1"/>
</dbReference>
<comment type="caution">
    <text evidence="1">The sequence shown here is derived from an EMBL/GenBank/DDBJ whole genome shotgun (WGS) entry which is preliminary data.</text>
</comment>